<dbReference type="RefSeq" id="WP_174679057.1">
    <property type="nucleotide sequence ID" value="NZ_JABUQZ010000001.1"/>
</dbReference>
<dbReference type="EMBL" id="JABURA010000001">
    <property type="protein sequence ID" value="NUB93095.1"/>
    <property type="molecule type" value="Genomic_DNA"/>
</dbReference>
<protein>
    <submittedName>
        <fullName evidence="3">Zinc ribbon domain-containing protein</fullName>
    </submittedName>
</protein>
<organism evidence="3 5">
    <name type="scientific">Haloterrigena gelatinilytica</name>
    <dbReference type="NCBI Taxonomy" id="2741724"/>
    <lineage>
        <taxon>Archaea</taxon>
        <taxon>Methanobacteriati</taxon>
        <taxon>Methanobacteriota</taxon>
        <taxon>Stenosarchaea group</taxon>
        <taxon>Halobacteria</taxon>
        <taxon>Halobacteriales</taxon>
        <taxon>Natrialbaceae</taxon>
        <taxon>Haloterrigena</taxon>
    </lineage>
</organism>
<evidence type="ECO:0000313" key="5">
    <source>
        <dbReference type="Proteomes" id="UP000728647"/>
    </source>
</evidence>
<evidence type="ECO:0000313" key="4">
    <source>
        <dbReference type="EMBL" id="NUC70995.1"/>
    </source>
</evidence>
<dbReference type="Pfam" id="PF12773">
    <property type="entry name" value="DZR"/>
    <property type="match status" value="1"/>
</dbReference>
<evidence type="ECO:0000256" key="1">
    <source>
        <dbReference type="SAM" id="MobiDB-lite"/>
    </source>
</evidence>
<feature type="region of interest" description="Disordered" evidence="1">
    <location>
        <begin position="93"/>
        <end position="130"/>
    </location>
</feature>
<dbReference type="Proteomes" id="UP001016761">
    <property type="component" value="Unassembled WGS sequence"/>
</dbReference>
<accession>A0A8J8GTD0</accession>
<comment type="caution">
    <text evidence="3">The sequence shown here is derived from an EMBL/GenBank/DDBJ whole genome shotgun (WGS) entry which is preliminary data.</text>
</comment>
<name>A0A8J8GTD0_9EURY</name>
<dbReference type="OrthoDB" id="177608at2157"/>
<feature type="domain" description="DZANK-type" evidence="2">
    <location>
        <begin position="62"/>
        <end position="136"/>
    </location>
</feature>
<keyword evidence="6" id="KW-1185">Reference proteome</keyword>
<evidence type="ECO:0000259" key="2">
    <source>
        <dbReference type="Pfam" id="PF12773"/>
    </source>
</evidence>
<feature type="compositionally biased region" description="Basic and acidic residues" evidence="1">
    <location>
        <begin position="100"/>
        <end position="109"/>
    </location>
</feature>
<dbReference type="Proteomes" id="UP000728647">
    <property type="component" value="Unassembled WGS sequence"/>
</dbReference>
<evidence type="ECO:0000313" key="6">
    <source>
        <dbReference type="Proteomes" id="UP001016761"/>
    </source>
</evidence>
<dbReference type="AlphaFoldDB" id="A0A8J8GTD0"/>
<proteinExistence type="predicted"/>
<gene>
    <name evidence="3" type="ORF">HT576_18980</name>
    <name evidence="4" type="ORF">HTZ84_01490</name>
</gene>
<sequence length="140" mass="14684">MSLRLALQVVGALVVGYLLFVTIVAMGPIGWAIFVPLLAIGTVQVYRNRTRDDGSAGSPNYCPNCGSALEYDSVGEETDDGGWAVRYCPDCGAPLGSDGDADRDGRADETSGAERPANCPDCGAPNDPDRTTCDYCDTAL</sequence>
<dbReference type="EMBL" id="JABUQZ010000001">
    <property type="protein sequence ID" value="NUC70995.1"/>
    <property type="molecule type" value="Genomic_DNA"/>
</dbReference>
<reference evidence="3 6" key="1">
    <citation type="submission" date="2020-06" db="EMBL/GenBank/DDBJ databases">
        <title>Haloterrigena sp. nov., an extremely halophilic archaeon isolated from a saline sediment.</title>
        <authorList>
            <person name="Liu B.-B."/>
        </authorList>
    </citation>
    <scope>NUCLEOTIDE SEQUENCE</scope>
    <source>
        <strain evidence="3">SYSU A121-1</strain>
        <strain evidence="4 6">SYSU A558-1</strain>
    </source>
</reference>
<dbReference type="InterPro" id="IPR025874">
    <property type="entry name" value="DZR"/>
</dbReference>
<evidence type="ECO:0000313" key="3">
    <source>
        <dbReference type="EMBL" id="NUB93095.1"/>
    </source>
</evidence>